<evidence type="ECO:0000256" key="7">
    <source>
        <dbReference type="ARBA" id="ARBA00022989"/>
    </source>
</evidence>
<feature type="transmembrane region" description="Helical" evidence="11">
    <location>
        <begin position="131"/>
        <end position="149"/>
    </location>
</feature>
<feature type="transmembrane region" description="Helical" evidence="11">
    <location>
        <begin position="283"/>
        <end position="302"/>
    </location>
</feature>
<accession>A0A3D9LF36</accession>
<dbReference type="Proteomes" id="UP000256727">
    <property type="component" value="Unassembled WGS sequence"/>
</dbReference>
<evidence type="ECO:0000256" key="1">
    <source>
        <dbReference type="ARBA" id="ARBA00004651"/>
    </source>
</evidence>
<proteinExistence type="inferred from homology"/>
<evidence type="ECO:0000256" key="10">
    <source>
        <dbReference type="ARBA" id="ARBA00039918"/>
    </source>
</evidence>
<feature type="domain" description="Major facilitator superfamily (MFS) profile" evidence="12">
    <location>
        <begin position="58"/>
        <end position="468"/>
    </location>
</feature>
<feature type="transmembrane region" description="Helical" evidence="11">
    <location>
        <begin position="350"/>
        <end position="370"/>
    </location>
</feature>
<comment type="similarity">
    <text evidence="2">Belongs to the major facilitator superfamily. Metabolite:H+ Symporter (MHS) family (TC 2.A.1.6) family.</text>
</comment>
<organism evidence="13 14">
    <name type="scientific">Citricoccus muralis</name>
    <dbReference type="NCBI Taxonomy" id="169134"/>
    <lineage>
        <taxon>Bacteria</taxon>
        <taxon>Bacillati</taxon>
        <taxon>Actinomycetota</taxon>
        <taxon>Actinomycetes</taxon>
        <taxon>Micrococcales</taxon>
        <taxon>Micrococcaceae</taxon>
        <taxon>Citricoccus</taxon>
    </lineage>
</organism>
<dbReference type="Gene3D" id="1.20.1250.20">
    <property type="entry name" value="MFS general substrate transporter like domains"/>
    <property type="match status" value="1"/>
</dbReference>
<dbReference type="CDD" id="cd17369">
    <property type="entry name" value="MFS_ShiA_like"/>
    <property type="match status" value="1"/>
</dbReference>
<dbReference type="InterPro" id="IPR036259">
    <property type="entry name" value="MFS_trans_sf"/>
</dbReference>
<dbReference type="InterPro" id="IPR011701">
    <property type="entry name" value="MFS"/>
</dbReference>
<evidence type="ECO:0000313" key="14">
    <source>
        <dbReference type="Proteomes" id="UP000256727"/>
    </source>
</evidence>
<feature type="transmembrane region" description="Helical" evidence="11">
    <location>
        <begin position="195"/>
        <end position="219"/>
    </location>
</feature>
<gene>
    <name evidence="13" type="ORF">C8E99_2908</name>
</gene>
<dbReference type="EMBL" id="QREH01000001">
    <property type="protein sequence ID" value="REE05049.1"/>
    <property type="molecule type" value="Genomic_DNA"/>
</dbReference>
<feature type="transmembrane region" description="Helical" evidence="11">
    <location>
        <begin position="376"/>
        <end position="404"/>
    </location>
</feature>
<dbReference type="FunFam" id="1.20.1250.20:FF:000001">
    <property type="entry name" value="Dicarboxylate MFS transporter"/>
    <property type="match status" value="1"/>
</dbReference>
<keyword evidence="6" id="KW-0769">Symport</keyword>
<keyword evidence="5 11" id="KW-0812">Transmembrane</keyword>
<sequence length="476" mass="50810">MCFRSPHDDFHRCTRDQIRERFRSLSSNHPVAPAAETLHSPTPPAGAVAPTPAEQRKVLGASFVGTAIEWYDFFIYGSAAALIFGPQFFPSEDPITGTLSAFATFAVGFIARPIGGLLAGHFGDQIGRKKMLLITMLVMGGATVGIGLLPNFAAIGVWAPILLVVLRFVQGLGVGGEWGGAVLMAVEYAPRNRRALFGAFPQMGLPVGIIVSNLVFILVTATLAPEAFAAWGWRVPFLVSALLIIVALYLRFKVEDSPVFQQTQKNDEVHRFPLGELLRHHGWTTLLAGLASAASPAIGYLYSVYMLSYGTEALGLPQPTMLWLIVGGAVVHLATVLLGALLADRFRQKPVFVAGAVLVVLGAFPFFWLVDTAQPVLILLGFAVLLLAQSFMAGPQAALVAELFPANVRYSGASTAYQIGSIIGGGFAPLIATSLYASFGASWPISLYILALGVLALVAILPLKTGRFDASWESSR</sequence>
<evidence type="ECO:0000256" key="11">
    <source>
        <dbReference type="SAM" id="Phobius"/>
    </source>
</evidence>
<dbReference type="PROSITE" id="PS50850">
    <property type="entry name" value="MFS"/>
    <property type="match status" value="1"/>
</dbReference>
<comment type="caution">
    <text evidence="13">The sequence shown here is derived from an EMBL/GenBank/DDBJ whole genome shotgun (WGS) entry which is preliminary data.</text>
</comment>
<evidence type="ECO:0000259" key="12">
    <source>
        <dbReference type="PROSITE" id="PS50850"/>
    </source>
</evidence>
<name>A0A3D9LF36_9MICC</name>
<keyword evidence="7 11" id="KW-1133">Transmembrane helix</keyword>
<feature type="transmembrane region" description="Helical" evidence="11">
    <location>
        <begin position="322"/>
        <end position="343"/>
    </location>
</feature>
<feature type="transmembrane region" description="Helical" evidence="11">
    <location>
        <begin position="445"/>
        <end position="463"/>
    </location>
</feature>
<evidence type="ECO:0000256" key="3">
    <source>
        <dbReference type="ARBA" id="ARBA00022448"/>
    </source>
</evidence>
<dbReference type="PANTHER" id="PTHR43045:SF1">
    <property type="entry name" value="SHIKIMATE TRANSPORTER"/>
    <property type="match status" value="1"/>
</dbReference>
<dbReference type="GO" id="GO:0015293">
    <property type="term" value="F:symporter activity"/>
    <property type="evidence" value="ECO:0007669"/>
    <property type="project" value="UniProtKB-KW"/>
</dbReference>
<feature type="transmembrane region" description="Helical" evidence="11">
    <location>
        <begin position="70"/>
        <end position="89"/>
    </location>
</feature>
<comment type="function">
    <text evidence="9">May be a proton symporter involved in the uptake of osmolytes such as proline and glycine betaine.</text>
</comment>
<protein>
    <recommendedName>
        <fullName evidence="10">Putative proline/betaine transporter</fullName>
    </recommendedName>
</protein>
<evidence type="ECO:0000256" key="2">
    <source>
        <dbReference type="ARBA" id="ARBA00008240"/>
    </source>
</evidence>
<feature type="transmembrane region" description="Helical" evidence="11">
    <location>
        <begin position="95"/>
        <end position="119"/>
    </location>
</feature>
<dbReference type="InterPro" id="IPR020846">
    <property type="entry name" value="MFS_dom"/>
</dbReference>
<evidence type="ECO:0000256" key="9">
    <source>
        <dbReference type="ARBA" id="ARBA00037295"/>
    </source>
</evidence>
<evidence type="ECO:0000256" key="4">
    <source>
        <dbReference type="ARBA" id="ARBA00022475"/>
    </source>
</evidence>
<keyword evidence="8 11" id="KW-0472">Membrane</keyword>
<keyword evidence="3" id="KW-0813">Transport</keyword>
<feature type="transmembrane region" description="Helical" evidence="11">
    <location>
        <begin position="416"/>
        <end position="439"/>
    </location>
</feature>
<reference evidence="13 14" key="1">
    <citation type="submission" date="2018-07" db="EMBL/GenBank/DDBJ databases">
        <title>Sequencing the genomes of 1000 actinobacteria strains.</title>
        <authorList>
            <person name="Klenk H.-P."/>
        </authorList>
    </citation>
    <scope>NUCLEOTIDE SEQUENCE [LARGE SCALE GENOMIC DNA]</scope>
    <source>
        <strain evidence="13 14">DSM 14442</strain>
    </source>
</reference>
<comment type="subcellular location">
    <subcellularLocation>
        <location evidence="1">Cell membrane</location>
        <topology evidence="1">Multi-pass membrane protein</topology>
    </subcellularLocation>
</comment>
<evidence type="ECO:0000256" key="5">
    <source>
        <dbReference type="ARBA" id="ARBA00022692"/>
    </source>
</evidence>
<keyword evidence="4" id="KW-1003">Cell membrane</keyword>
<dbReference type="SUPFAM" id="SSF103473">
    <property type="entry name" value="MFS general substrate transporter"/>
    <property type="match status" value="1"/>
</dbReference>
<evidence type="ECO:0000256" key="8">
    <source>
        <dbReference type="ARBA" id="ARBA00023136"/>
    </source>
</evidence>
<evidence type="ECO:0000256" key="6">
    <source>
        <dbReference type="ARBA" id="ARBA00022847"/>
    </source>
</evidence>
<evidence type="ECO:0000313" key="13">
    <source>
        <dbReference type="EMBL" id="REE05049.1"/>
    </source>
</evidence>
<dbReference type="PANTHER" id="PTHR43045">
    <property type="entry name" value="SHIKIMATE TRANSPORTER"/>
    <property type="match status" value="1"/>
</dbReference>
<feature type="transmembrane region" description="Helical" evidence="11">
    <location>
        <begin position="231"/>
        <end position="250"/>
    </location>
</feature>
<dbReference type="AlphaFoldDB" id="A0A3D9LF36"/>
<keyword evidence="14" id="KW-1185">Reference proteome</keyword>
<dbReference type="Pfam" id="PF07690">
    <property type="entry name" value="MFS_1"/>
    <property type="match status" value="1"/>
</dbReference>
<dbReference type="GO" id="GO:0005886">
    <property type="term" value="C:plasma membrane"/>
    <property type="evidence" value="ECO:0007669"/>
    <property type="project" value="UniProtKB-SubCell"/>
</dbReference>
<dbReference type="OrthoDB" id="8953821at2"/>